<feature type="non-terminal residue" evidence="2">
    <location>
        <position position="27"/>
    </location>
</feature>
<dbReference type="EMBL" id="CADCVX010000551">
    <property type="protein sequence ID" value="CAA9533471.1"/>
    <property type="molecule type" value="Genomic_DNA"/>
</dbReference>
<sequence length="27" mass="2985">LVVGAAQQDQPGRGRRGPARREPDREL</sequence>
<feature type="compositionally biased region" description="Low complexity" evidence="1">
    <location>
        <begin position="1"/>
        <end position="11"/>
    </location>
</feature>
<name>A0A6J4TXE4_9SPHN</name>
<protein>
    <submittedName>
        <fullName evidence="2">Uncharacterized protein</fullName>
    </submittedName>
</protein>
<reference evidence="2" key="1">
    <citation type="submission" date="2020-02" db="EMBL/GenBank/DDBJ databases">
        <authorList>
            <person name="Meier V. D."/>
        </authorList>
    </citation>
    <scope>NUCLEOTIDE SEQUENCE</scope>
    <source>
        <strain evidence="2">AVDCRST_MAG91</strain>
    </source>
</reference>
<feature type="non-terminal residue" evidence="2">
    <location>
        <position position="1"/>
    </location>
</feature>
<feature type="region of interest" description="Disordered" evidence="1">
    <location>
        <begin position="1"/>
        <end position="27"/>
    </location>
</feature>
<evidence type="ECO:0000256" key="1">
    <source>
        <dbReference type="SAM" id="MobiDB-lite"/>
    </source>
</evidence>
<gene>
    <name evidence="2" type="ORF">AVDCRST_MAG91-3178</name>
</gene>
<dbReference type="AlphaFoldDB" id="A0A6J4TXE4"/>
<evidence type="ECO:0000313" key="2">
    <source>
        <dbReference type="EMBL" id="CAA9533471.1"/>
    </source>
</evidence>
<organism evidence="2">
    <name type="scientific">uncultured Sphingomonadaceae bacterium</name>
    <dbReference type="NCBI Taxonomy" id="169976"/>
    <lineage>
        <taxon>Bacteria</taxon>
        <taxon>Pseudomonadati</taxon>
        <taxon>Pseudomonadota</taxon>
        <taxon>Alphaproteobacteria</taxon>
        <taxon>Sphingomonadales</taxon>
        <taxon>Sphingomonadaceae</taxon>
        <taxon>environmental samples</taxon>
    </lineage>
</organism>
<proteinExistence type="predicted"/>
<accession>A0A6J4TXE4</accession>